<evidence type="ECO:0000259" key="1">
    <source>
        <dbReference type="Pfam" id="PF04446"/>
    </source>
</evidence>
<dbReference type="RefSeq" id="XP_002683372.1">
    <property type="nucleotide sequence ID" value="XM_002683326.1"/>
</dbReference>
<organism evidence="3">
    <name type="scientific">Naegleria gruberi</name>
    <name type="common">Amoeba</name>
    <dbReference type="NCBI Taxonomy" id="5762"/>
    <lineage>
        <taxon>Eukaryota</taxon>
        <taxon>Discoba</taxon>
        <taxon>Heterolobosea</taxon>
        <taxon>Tetramitia</taxon>
        <taxon>Eutetramitia</taxon>
        <taxon>Vahlkampfiidae</taxon>
        <taxon>Naegleria</taxon>
    </lineage>
</organism>
<dbReference type="PANTHER" id="PTHR12729">
    <property type="entry name" value="TRNA(HIS) GUANYLYLTRANSFERASE-RELATED"/>
    <property type="match status" value="1"/>
</dbReference>
<evidence type="ECO:0000313" key="3">
    <source>
        <dbReference type="Proteomes" id="UP000006671"/>
    </source>
</evidence>
<dbReference type="OrthoDB" id="5959761at2759"/>
<protein>
    <submittedName>
        <fullName evidence="2">Predicted protein</fullName>
    </submittedName>
</protein>
<reference evidence="2 3" key="1">
    <citation type="journal article" date="2010" name="Cell">
        <title>The genome of Naegleria gruberi illuminates early eukaryotic versatility.</title>
        <authorList>
            <person name="Fritz-Laylin L.K."/>
            <person name="Prochnik S.E."/>
            <person name="Ginger M.L."/>
            <person name="Dacks J.B."/>
            <person name="Carpenter M.L."/>
            <person name="Field M.C."/>
            <person name="Kuo A."/>
            <person name="Paredez A."/>
            <person name="Chapman J."/>
            <person name="Pham J."/>
            <person name="Shu S."/>
            <person name="Neupane R."/>
            <person name="Cipriano M."/>
            <person name="Mancuso J."/>
            <person name="Tu H."/>
            <person name="Salamov A."/>
            <person name="Lindquist E."/>
            <person name="Shapiro H."/>
            <person name="Lucas S."/>
            <person name="Grigoriev I.V."/>
            <person name="Cande W.Z."/>
            <person name="Fulton C."/>
            <person name="Rokhsar D.S."/>
            <person name="Dawson S.C."/>
        </authorList>
    </citation>
    <scope>NUCLEOTIDE SEQUENCE [LARGE SCALE GENOMIC DNA]</scope>
    <source>
        <strain evidence="2 3">NEG-M</strain>
    </source>
</reference>
<dbReference type="GO" id="GO:0006400">
    <property type="term" value="P:tRNA modification"/>
    <property type="evidence" value="ECO:0007669"/>
    <property type="project" value="InterPro"/>
</dbReference>
<dbReference type="EMBL" id="GG738845">
    <property type="protein sequence ID" value="EFC50628.1"/>
    <property type="molecule type" value="Genomic_DNA"/>
</dbReference>
<dbReference type="GO" id="GO:0000287">
    <property type="term" value="F:magnesium ion binding"/>
    <property type="evidence" value="ECO:0007669"/>
    <property type="project" value="InterPro"/>
</dbReference>
<evidence type="ECO:0000313" key="2">
    <source>
        <dbReference type="EMBL" id="EFC50628.1"/>
    </source>
</evidence>
<feature type="domain" description="tRNAHis guanylyltransferase catalytic" evidence="1">
    <location>
        <begin position="58"/>
        <end position="196"/>
    </location>
</feature>
<dbReference type="STRING" id="5762.D2UXG3"/>
<dbReference type="PANTHER" id="PTHR12729:SF1">
    <property type="entry name" value="TRNAHIS GUANYLYLTRANSFERASE CATALYTIC DOMAIN-CONTAINING PROTEIN"/>
    <property type="match status" value="1"/>
</dbReference>
<dbReference type="GeneID" id="8863570"/>
<gene>
    <name evidence="2" type="ORF">NAEGRDRAFT_61112</name>
</gene>
<dbReference type="Pfam" id="PF04446">
    <property type="entry name" value="Thg1"/>
    <property type="match status" value="1"/>
</dbReference>
<dbReference type="AlphaFoldDB" id="D2UXG3"/>
<proteinExistence type="predicted"/>
<dbReference type="KEGG" id="ngr:NAEGRDRAFT_61112"/>
<dbReference type="InterPro" id="IPR024956">
    <property type="entry name" value="tRNAHis_GuaTrfase_cat"/>
</dbReference>
<dbReference type="GO" id="GO:0008193">
    <property type="term" value="F:tRNA guanylyltransferase activity"/>
    <property type="evidence" value="ECO:0007669"/>
    <property type="project" value="InterPro"/>
</dbReference>
<keyword evidence="3" id="KW-1185">Reference proteome</keyword>
<dbReference type="InterPro" id="IPR007537">
    <property type="entry name" value="tRNAHis_GuaTrfase_Thg1"/>
</dbReference>
<dbReference type="InParanoid" id="D2UXG3"/>
<dbReference type="Proteomes" id="UP000006671">
    <property type="component" value="Unassembled WGS sequence"/>
</dbReference>
<accession>D2UXG3</accession>
<dbReference type="Gene3D" id="3.30.70.3000">
    <property type="match status" value="1"/>
</dbReference>
<name>D2UXG3_NAEGR</name>
<dbReference type="VEuPathDB" id="AmoebaDB:NAEGRDRAFT_61112"/>
<sequence length="316" mass="36937">MLQHKLFCSSIMSKGRKFYGTIPSFSFRCFHKTNNTNDKIVHERMEAVNQNFDEVVARMKLFEGQYDSKVNFDIADQQPIVMRFDGFHFKSFTTNGDIFEKPFDANIHWALLLAVRDLCLKNLSMNPTLIYNCSDELTLLFSGQTSNNEKQKVPNGIYRGRAQKLVSISTSFLTITFNYYLRKLLRANADSFESRLEYDMHNSNISKKSYQTEDFEKRRLVRQKLLDGDIFGNFDCRIYQLPTISHAIDYMIWRQIDCIRNSKTTLGSKFYAQNEMNFLSASKIVEMVEQEKVHLLNMIIPLRIDGDVLDRAIRLV</sequence>
<dbReference type="InterPro" id="IPR038469">
    <property type="entry name" value="tRNAHis_GuaTrfase_Thg1_sf"/>
</dbReference>